<evidence type="ECO:0000259" key="13">
    <source>
        <dbReference type="Pfam" id="PF24626"/>
    </source>
</evidence>
<comment type="caution">
    <text evidence="14">The sequence shown here is derived from an EMBL/GenBank/DDBJ whole genome shotgun (WGS) entry which is preliminary data.</text>
</comment>
<dbReference type="Pfam" id="PF00560">
    <property type="entry name" value="LRR_1"/>
    <property type="match status" value="1"/>
</dbReference>
<keyword evidence="15" id="KW-1185">Reference proteome</keyword>
<dbReference type="GO" id="GO:0005886">
    <property type="term" value="C:plasma membrane"/>
    <property type="evidence" value="ECO:0007669"/>
    <property type="project" value="UniProtKB-SubCell"/>
</dbReference>
<evidence type="ECO:0000256" key="12">
    <source>
        <dbReference type="SAM" id="Phobius"/>
    </source>
</evidence>
<keyword evidence="8 12" id="KW-1133">Transmembrane helix</keyword>
<gene>
    <name evidence="14" type="ORF">HYC85_028403</name>
</gene>
<evidence type="ECO:0000256" key="4">
    <source>
        <dbReference type="ARBA" id="ARBA00022614"/>
    </source>
</evidence>
<keyword evidence="4" id="KW-0433">Leucine-rich repeat</keyword>
<dbReference type="EMBL" id="JACBKZ010000014">
    <property type="protein sequence ID" value="KAF5932232.1"/>
    <property type="molecule type" value="Genomic_DNA"/>
</dbReference>
<dbReference type="FunFam" id="3.80.10.10:FF:000111">
    <property type="entry name" value="LRR receptor-like serine/threonine-protein kinase ERECTA"/>
    <property type="match status" value="1"/>
</dbReference>
<keyword evidence="5 12" id="KW-0812">Transmembrane</keyword>
<evidence type="ECO:0000256" key="9">
    <source>
        <dbReference type="ARBA" id="ARBA00023136"/>
    </source>
</evidence>
<dbReference type="Gene3D" id="3.80.10.10">
    <property type="entry name" value="Ribonuclease Inhibitor"/>
    <property type="match status" value="1"/>
</dbReference>
<reference evidence="15" key="1">
    <citation type="journal article" date="2020" name="Nat. Commun.">
        <title>Genome assembly of wild tea tree DASZ reveals pedigree and selection history of tea varieties.</title>
        <authorList>
            <person name="Zhang W."/>
            <person name="Zhang Y."/>
            <person name="Qiu H."/>
            <person name="Guo Y."/>
            <person name="Wan H."/>
            <person name="Zhang X."/>
            <person name="Scossa F."/>
            <person name="Alseekh S."/>
            <person name="Zhang Q."/>
            <person name="Wang P."/>
            <person name="Xu L."/>
            <person name="Schmidt M.H."/>
            <person name="Jia X."/>
            <person name="Li D."/>
            <person name="Zhu A."/>
            <person name="Guo F."/>
            <person name="Chen W."/>
            <person name="Ni D."/>
            <person name="Usadel B."/>
            <person name="Fernie A.R."/>
            <person name="Wen W."/>
        </authorList>
    </citation>
    <scope>NUCLEOTIDE SEQUENCE [LARGE SCALE GENOMIC DNA]</scope>
    <source>
        <strain evidence="15">cv. G240</strain>
    </source>
</reference>
<feature type="domain" description="Tf2-1-like SH3-like" evidence="13">
    <location>
        <begin position="279"/>
        <end position="343"/>
    </location>
</feature>
<evidence type="ECO:0000256" key="7">
    <source>
        <dbReference type="ARBA" id="ARBA00022737"/>
    </source>
</evidence>
<dbReference type="AlphaFoldDB" id="A0A7J7FV84"/>
<comment type="subcellular location">
    <subcellularLocation>
        <location evidence="1">Cell membrane</location>
    </subcellularLocation>
    <subcellularLocation>
        <location evidence="11">Endomembrane system</location>
        <topology evidence="11">Single-pass membrane protein</topology>
    </subcellularLocation>
</comment>
<evidence type="ECO:0000256" key="5">
    <source>
        <dbReference type="ARBA" id="ARBA00022692"/>
    </source>
</evidence>
<evidence type="ECO:0000256" key="8">
    <source>
        <dbReference type="ARBA" id="ARBA00022989"/>
    </source>
</evidence>
<dbReference type="InterPro" id="IPR056924">
    <property type="entry name" value="SH3_Tf2-1"/>
</dbReference>
<dbReference type="Proteomes" id="UP000593564">
    <property type="component" value="Unassembled WGS sequence"/>
</dbReference>
<protein>
    <recommendedName>
        <fullName evidence="13">Tf2-1-like SH3-like domain-containing protein</fullName>
    </recommendedName>
</protein>
<dbReference type="InterPro" id="IPR001611">
    <property type="entry name" value="Leu-rich_rpt"/>
</dbReference>
<proteinExistence type="inferred from homology"/>
<reference evidence="14 15" key="2">
    <citation type="submission" date="2020-07" db="EMBL/GenBank/DDBJ databases">
        <title>Genome assembly of wild tea tree DASZ reveals pedigree and selection history of tea varieties.</title>
        <authorList>
            <person name="Zhang W."/>
        </authorList>
    </citation>
    <scope>NUCLEOTIDE SEQUENCE [LARGE SCALE GENOMIC DNA]</scope>
    <source>
        <strain evidence="15">cv. G240</strain>
        <tissue evidence="14">Leaf</tissue>
    </source>
</reference>
<keyword evidence="9 12" id="KW-0472">Membrane</keyword>
<dbReference type="Pfam" id="PF13855">
    <property type="entry name" value="LRR_8"/>
    <property type="match status" value="1"/>
</dbReference>
<dbReference type="SUPFAM" id="SSF52058">
    <property type="entry name" value="L domain-like"/>
    <property type="match status" value="1"/>
</dbReference>
<sequence>MQEPLYNFGGFTTYPYRGIIESKVVPLDEAMYDEVDKVEFVTKSRSNSYKGNILNFMSGLDLSHNKLISNIPFELGNLSNVHALNLSHNLLTGPIPKTFSNLTQVESLDLSYNSLSGNIPTELINLNFLEVFTVAHNNLSGKILDRKAQFGTFEASSYEGNPFLCGQPLEKICTAIVDSPHLPTTVSLDEIEGKWYDIDLVAFSASFFGTYITFLFGFAAILYINLYWRQRWFYLIEEVLKAIPSNGIIVQIQQRIKTAQSRQKSYADQRRRELEFEIGDHVFLKVSPMTGVSRFGKKGKLAPRYIGPFEILERVNTVAYRLALPPDLSQVHSVFHVSMLRKYIRDPLHVIDYSGVVVNEDLGYEEKPMRIIDRQMRQLRNKSIPMVKIEWEEHYGKEATWEKEEEMKIRYPELFVEQGRYDLDRGVAHLSQGVAQLGQVLSFLAEIIVTLLADALLLADVIASPESPYCLTC</sequence>
<evidence type="ECO:0000256" key="10">
    <source>
        <dbReference type="ARBA" id="ARBA00023180"/>
    </source>
</evidence>
<keyword evidence="10" id="KW-0325">Glycoprotein</keyword>
<evidence type="ECO:0000313" key="14">
    <source>
        <dbReference type="EMBL" id="KAF5932232.1"/>
    </source>
</evidence>
<dbReference type="GO" id="GO:0012505">
    <property type="term" value="C:endomembrane system"/>
    <property type="evidence" value="ECO:0007669"/>
    <property type="project" value="UniProtKB-SubCell"/>
</dbReference>
<dbReference type="PANTHER" id="PTHR48062:SF52">
    <property type="entry name" value="RECEPTOR-LIKE PROTEIN 8-RELATED"/>
    <property type="match status" value="1"/>
</dbReference>
<accession>A0A7J7FV84</accession>
<name>A0A7J7FV84_CAMSI</name>
<keyword evidence="3" id="KW-1003">Cell membrane</keyword>
<evidence type="ECO:0000256" key="1">
    <source>
        <dbReference type="ARBA" id="ARBA00004236"/>
    </source>
</evidence>
<dbReference type="InterPro" id="IPR051502">
    <property type="entry name" value="RLP_Defense_Trigger"/>
</dbReference>
<evidence type="ECO:0000256" key="11">
    <source>
        <dbReference type="ARBA" id="ARBA00037847"/>
    </source>
</evidence>
<dbReference type="Pfam" id="PF24626">
    <property type="entry name" value="SH3_Tf2-1"/>
    <property type="match status" value="1"/>
</dbReference>
<organism evidence="14 15">
    <name type="scientific">Camellia sinensis</name>
    <name type="common">Tea plant</name>
    <name type="synonym">Thea sinensis</name>
    <dbReference type="NCBI Taxonomy" id="4442"/>
    <lineage>
        <taxon>Eukaryota</taxon>
        <taxon>Viridiplantae</taxon>
        <taxon>Streptophyta</taxon>
        <taxon>Embryophyta</taxon>
        <taxon>Tracheophyta</taxon>
        <taxon>Spermatophyta</taxon>
        <taxon>Magnoliopsida</taxon>
        <taxon>eudicotyledons</taxon>
        <taxon>Gunneridae</taxon>
        <taxon>Pentapetalae</taxon>
        <taxon>asterids</taxon>
        <taxon>Ericales</taxon>
        <taxon>Theaceae</taxon>
        <taxon>Camellia</taxon>
    </lineage>
</organism>
<dbReference type="InterPro" id="IPR032675">
    <property type="entry name" value="LRR_dom_sf"/>
</dbReference>
<dbReference type="PANTHER" id="PTHR48062">
    <property type="entry name" value="RECEPTOR-LIKE PROTEIN 14"/>
    <property type="match status" value="1"/>
</dbReference>
<evidence type="ECO:0000256" key="3">
    <source>
        <dbReference type="ARBA" id="ARBA00022475"/>
    </source>
</evidence>
<evidence type="ECO:0000313" key="15">
    <source>
        <dbReference type="Proteomes" id="UP000593564"/>
    </source>
</evidence>
<keyword evidence="6" id="KW-0732">Signal</keyword>
<feature type="transmembrane region" description="Helical" evidence="12">
    <location>
        <begin position="208"/>
        <end position="228"/>
    </location>
</feature>
<keyword evidence="7" id="KW-0677">Repeat</keyword>
<comment type="similarity">
    <text evidence="2">Belongs to the RLP family.</text>
</comment>
<evidence type="ECO:0000256" key="6">
    <source>
        <dbReference type="ARBA" id="ARBA00022729"/>
    </source>
</evidence>
<evidence type="ECO:0000256" key="2">
    <source>
        <dbReference type="ARBA" id="ARBA00009592"/>
    </source>
</evidence>